<accession>A0A9D4G9K3</accession>
<organism evidence="1 2">
    <name type="scientific">Dreissena polymorpha</name>
    <name type="common">Zebra mussel</name>
    <name type="synonym">Mytilus polymorpha</name>
    <dbReference type="NCBI Taxonomy" id="45954"/>
    <lineage>
        <taxon>Eukaryota</taxon>
        <taxon>Metazoa</taxon>
        <taxon>Spiralia</taxon>
        <taxon>Lophotrochozoa</taxon>
        <taxon>Mollusca</taxon>
        <taxon>Bivalvia</taxon>
        <taxon>Autobranchia</taxon>
        <taxon>Heteroconchia</taxon>
        <taxon>Euheterodonta</taxon>
        <taxon>Imparidentia</taxon>
        <taxon>Neoheterodontei</taxon>
        <taxon>Myida</taxon>
        <taxon>Dreissenoidea</taxon>
        <taxon>Dreissenidae</taxon>
        <taxon>Dreissena</taxon>
    </lineage>
</organism>
<evidence type="ECO:0000313" key="1">
    <source>
        <dbReference type="EMBL" id="KAH3813039.1"/>
    </source>
</evidence>
<gene>
    <name evidence="1" type="ORF">DPMN_141487</name>
</gene>
<evidence type="ECO:0000313" key="2">
    <source>
        <dbReference type="Proteomes" id="UP000828390"/>
    </source>
</evidence>
<protein>
    <submittedName>
        <fullName evidence="1">Uncharacterized protein</fullName>
    </submittedName>
</protein>
<keyword evidence="2" id="KW-1185">Reference proteome</keyword>
<dbReference type="EMBL" id="JAIWYP010000006">
    <property type="protein sequence ID" value="KAH3813039.1"/>
    <property type="molecule type" value="Genomic_DNA"/>
</dbReference>
<reference evidence="1" key="2">
    <citation type="submission" date="2020-11" db="EMBL/GenBank/DDBJ databases">
        <authorList>
            <person name="McCartney M.A."/>
            <person name="Auch B."/>
            <person name="Kono T."/>
            <person name="Mallez S."/>
            <person name="Becker A."/>
            <person name="Gohl D.M."/>
            <person name="Silverstein K.A.T."/>
            <person name="Koren S."/>
            <person name="Bechman K.B."/>
            <person name="Herman A."/>
            <person name="Abrahante J.E."/>
            <person name="Garbe J."/>
        </authorList>
    </citation>
    <scope>NUCLEOTIDE SEQUENCE</scope>
    <source>
        <strain evidence="1">Duluth1</strain>
        <tissue evidence="1">Whole animal</tissue>
    </source>
</reference>
<reference evidence="1" key="1">
    <citation type="journal article" date="2019" name="bioRxiv">
        <title>The Genome of the Zebra Mussel, Dreissena polymorpha: A Resource for Invasive Species Research.</title>
        <authorList>
            <person name="McCartney M.A."/>
            <person name="Auch B."/>
            <person name="Kono T."/>
            <person name="Mallez S."/>
            <person name="Zhang Y."/>
            <person name="Obille A."/>
            <person name="Becker A."/>
            <person name="Abrahante J.E."/>
            <person name="Garbe J."/>
            <person name="Badalamenti J.P."/>
            <person name="Herman A."/>
            <person name="Mangelson H."/>
            <person name="Liachko I."/>
            <person name="Sullivan S."/>
            <person name="Sone E.D."/>
            <person name="Koren S."/>
            <person name="Silverstein K.A.T."/>
            <person name="Beckman K.B."/>
            <person name="Gohl D.M."/>
        </authorList>
    </citation>
    <scope>NUCLEOTIDE SEQUENCE</scope>
    <source>
        <strain evidence="1">Duluth1</strain>
        <tissue evidence="1">Whole animal</tissue>
    </source>
</reference>
<sequence>MVPDCTHSHLSYTGDRSSLARTHTQTRPQCSCMWPRDCMDCWSIRQCLKHGKNLRSPVCSLRRSSIGVFEGDLKNAPTVWIKPMTSRTLSKHHTYNATPKVGRVQR</sequence>
<dbReference type="Proteomes" id="UP000828390">
    <property type="component" value="Unassembled WGS sequence"/>
</dbReference>
<comment type="caution">
    <text evidence="1">The sequence shown here is derived from an EMBL/GenBank/DDBJ whole genome shotgun (WGS) entry which is preliminary data.</text>
</comment>
<proteinExistence type="predicted"/>
<name>A0A9D4G9K3_DREPO</name>
<dbReference type="AlphaFoldDB" id="A0A9D4G9K3"/>